<dbReference type="InParanoid" id="A0A7N5P823"/>
<dbReference type="InterPro" id="IPR042416">
    <property type="entry name" value="OSTC"/>
</dbReference>
<comment type="similarity">
    <text evidence="4">Belongs to the OSTC family.</text>
</comment>
<dbReference type="Ensembl" id="ENSAMET00000035502.1">
    <property type="protein sequence ID" value="ENSAMEP00000040141.1"/>
    <property type="gene ID" value="ENSAMEG00000024507.1"/>
</dbReference>
<protein>
    <recommendedName>
        <fullName evidence="4">Oligosaccharyltransferase complex subunit</fullName>
    </recommendedName>
</protein>
<evidence type="ECO:0000256" key="3">
    <source>
        <dbReference type="ARBA" id="ARBA00043952"/>
    </source>
</evidence>
<comment type="subcellular location">
    <subcellularLocation>
        <location evidence="1">Endoplasmic reticulum</location>
    </subcellularLocation>
    <subcellularLocation>
        <location evidence="4">Membrane</location>
        <topology evidence="4">Multi-pass membrane protein</topology>
    </subcellularLocation>
</comment>
<name>A0A7N5P823_AILME</name>
<proteinExistence type="inferred from homology"/>
<keyword evidence="2" id="KW-0256">Endoplasmic reticulum</keyword>
<dbReference type="PANTHER" id="PTHR13160:SF9">
    <property type="entry name" value="OLIGOSACCHARYLTRANSFERASE COMPLEX SUBUNIT OSTC"/>
    <property type="match status" value="1"/>
</dbReference>
<dbReference type="PANTHER" id="PTHR13160">
    <property type="entry name" value="OLIGOSACCHARYLTRANSFERASE COMPLEX SUBUNIT OSTC"/>
    <property type="match status" value="1"/>
</dbReference>
<comment type="pathway">
    <text evidence="3">Protein modification.</text>
</comment>
<evidence type="ECO:0000313" key="5">
    <source>
        <dbReference type="Ensembl" id="ENSAMEP00000040141.1"/>
    </source>
</evidence>
<reference evidence="5 6" key="1">
    <citation type="journal article" date="2010" name="Nature">
        <title>The sequence and de novo assembly of the giant panda genome.</title>
        <authorList>
            <person name="Li R."/>
            <person name="Fan W."/>
            <person name="Tian G."/>
            <person name="Zhu H."/>
            <person name="He L."/>
            <person name="Cai J."/>
            <person name="Huang Q."/>
            <person name="Cai Q."/>
            <person name="Li B."/>
            <person name="Bai Y."/>
            <person name="Zhang Z."/>
            <person name="Zhang Y."/>
            <person name="Wang W."/>
            <person name="Li J."/>
            <person name="Wei F."/>
            <person name="Li H."/>
            <person name="Jian M."/>
            <person name="Li J."/>
            <person name="Zhang Z."/>
            <person name="Nielsen R."/>
            <person name="Li D."/>
            <person name="Gu W."/>
            <person name="Yang Z."/>
            <person name="Xuan Z."/>
            <person name="Ryder O.A."/>
            <person name="Leung F.C."/>
            <person name="Zhou Y."/>
            <person name="Cao J."/>
            <person name="Sun X."/>
            <person name="Fu Y."/>
            <person name="Fang X."/>
            <person name="Guo X."/>
            <person name="Wang B."/>
            <person name="Hou R."/>
            <person name="Shen F."/>
            <person name="Mu B."/>
            <person name="Ni P."/>
            <person name="Lin R."/>
            <person name="Qian W."/>
            <person name="Wang G."/>
            <person name="Yu C."/>
            <person name="Nie W."/>
            <person name="Wang J."/>
            <person name="Wu Z."/>
            <person name="Liang H."/>
            <person name="Min J."/>
            <person name="Wu Q."/>
            <person name="Cheng S."/>
            <person name="Ruan J."/>
            <person name="Wang M."/>
            <person name="Shi Z."/>
            <person name="Wen M."/>
            <person name="Liu B."/>
            <person name="Ren X."/>
            <person name="Zheng H."/>
            <person name="Dong D."/>
            <person name="Cook K."/>
            <person name="Shan G."/>
            <person name="Zhang H."/>
            <person name="Kosiol C."/>
            <person name="Xie X."/>
            <person name="Lu Z."/>
            <person name="Zheng H."/>
            <person name="Li Y."/>
            <person name="Steiner C.C."/>
            <person name="Lam T.T."/>
            <person name="Lin S."/>
            <person name="Zhang Q."/>
            <person name="Li G."/>
            <person name="Tian J."/>
            <person name="Gong T."/>
            <person name="Liu H."/>
            <person name="Zhang D."/>
            <person name="Fang L."/>
            <person name="Ye C."/>
            <person name="Zhang J."/>
            <person name="Hu W."/>
            <person name="Xu A."/>
            <person name="Ren Y."/>
            <person name="Zhang G."/>
            <person name="Bruford M.W."/>
            <person name="Li Q."/>
            <person name="Ma L."/>
            <person name="Guo Y."/>
            <person name="An N."/>
            <person name="Hu Y."/>
            <person name="Zheng Y."/>
            <person name="Shi Y."/>
            <person name="Li Z."/>
            <person name="Liu Q."/>
            <person name="Chen Y."/>
            <person name="Zhao J."/>
            <person name="Qu N."/>
            <person name="Zhao S."/>
            <person name="Tian F."/>
            <person name="Wang X."/>
            <person name="Wang H."/>
            <person name="Xu L."/>
            <person name="Liu X."/>
            <person name="Vinar T."/>
            <person name="Wang Y."/>
            <person name="Lam T.W."/>
            <person name="Yiu S.M."/>
            <person name="Liu S."/>
            <person name="Zhang H."/>
            <person name="Li D."/>
            <person name="Huang Y."/>
            <person name="Wang X."/>
            <person name="Yang G."/>
            <person name="Jiang Z."/>
            <person name="Wang J."/>
            <person name="Qin N."/>
            <person name="Li L."/>
            <person name="Li J."/>
            <person name="Bolund L."/>
            <person name="Kristiansen K."/>
            <person name="Wong G.K."/>
            <person name="Olson M."/>
            <person name="Zhang X."/>
            <person name="Li S."/>
            <person name="Yang H."/>
            <person name="Wang J."/>
            <person name="Wang J."/>
        </authorList>
    </citation>
    <scope>NUCLEOTIDE SEQUENCE [LARGE SCALE GENOMIC DNA]</scope>
</reference>
<evidence type="ECO:0000256" key="1">
    <source>
        <dbReference type="ARBA" id="ARBA00004240"/>
    </source>
</evidence>
<evidence type="ECO:0000256" key="2">
    <source>
        <dbReference type="ARBA" id="ARBA00022824"/>
    </source>
</evidence>
<dbReference type="GeneTree" id="ENSGT00390000001376"/>
<evidence type="ECO:0000256" key="4">
    <source>
        <dbReference type="RuleBase" id="RU366060"/>
    </source>
</evidence>
<accession>A0A7N5P823</accession>
<dbReference type="Proteomes" id="UP000008912">
    <property type="component" value="Unassembled WGS sequence"/>
</dbReference>
<reference evidence="5" key="3">
    <citation type="submission" date="2025-09" db="UniProtKB">
        <authorList>
            <consortium name="Ensembl"/>
        </authorList>
    </citation>
    <scope>IDENTIFICATION</scope>
</reference>
<dbReference type="AlphaFoldDB" id="A0A7N5P823"/>
<keyword evidence="6" id="KW-1185">Reference proteome</keyword>
<evidence type="ECO:0000313" key="6">
    <source>
        <dbReference type="Proteomes" id="UP000008912"/>
    </source>
</evidence>
<sequence>MKQRGGARGLRLRAVPAATNMDSLYQVLSWPRLSRPEAEKSPGVPGDDCVGAGGGVWFPHQGRDTDDVVAQLPSVGSVSDECGCQRPAAFVAYRVNGQDIEGFASSFLFTVGSWELLFHKPGPSNAPNVPKCSRFLLFIGLICVRLVSFMARPFVTMNLPGCLVMGLSPPSGSAFSAESA</sequence>
<comment type="subunit">
    <text evidence="4">Component of the oligosaccharyltransferase (OST) complex.</text>
</comment>
<dbReference type="GO" id="GO:0008250">
    <property type="term" value="C:oligosaccharyltransferase complex"/>
    <property type="evidence" value="ECO:0007669"/>
    <property type="project" value="UniProtKB-UniRule"/>
</dbReference>
<organism evidence="5 6">
    <name type="scientific">Ailuropoda melanoleuca</name>
    <name type="common">Giant panda</name>
    <dbReference type="NCBI Taxonomy" id="9646"/>
    <lineage>
        <taxon>Eukaryota</taxon>
        <taxon>Metazoa</taxon>
        <taxon>Chordata</taxon>
        <taxon>Craniata</taxon>
        <taxon>Vertebrata</taxon>
        <taxon>Euteleostomi</taxon>
        <taxon>Mammalia</taxon>
        <taxon>Eutheria</taxon>
        <taxon>Laurasiatheria</taxon>
        <taxon>Carnivora</taxon>
        <taxon>Caniformia</taxon>
        <taxon>Ursidae</taxon>
        <taxon>Ailuropoda</taxon>
    </lineage>
</organism>
<reference evidence="5" key="2">
    <citation type="submission" date="2025-08" db="UniProtKB">
        <authorList>
            <consortium name="Ensembl"/>
        </authorList>
    </citation>
    <scope>IDENTIFICATION</scope>
</reference>
<comment type="function">
    <text evidence="4">Subunit of STT3A-containing oligosaccharyl transferase (OST-A) complex that catalyzes the initial transfer of a defined glycan (Glc(3)Man(9)GlcNAc(2) in eukaryotes) from the lipid carrier dolichol-pyrophosphate to an asparagine residue within an Asn-X-Ser/Thr consensus motif in nascent polypeptide chains, the first step in protein N-glycosylation. N-glycosylation occurs cotranslationally and the complex associates with the Sec61 complex at the channel-forming translocon complex that mediates protein translocation across the endoplasmic reticulum (ER). Within the OST-A complex, acts as an adapter that anchors the OST-A complex to the Sec61 complex. May be involved in N-glycosylation of APP (amyloid-beta precursor protein). Can modulate gamma-secretase cleavage of APP by enhancing endoprotelysis of PSEN1.</text>
</comment>